<dbReference type="GO" id="GO:0050291">
    <property type="term" value="F:sphingosine N-acyltransferase activity"/>
    <property type="evidence" value="ECO:0007669"/>
    <property type="project" value="InterPro"/>
</dbReference>
<evidence type="ECO:0000256" key="9">
    <source>
        <dbReference type="SAM" id="Phobius"/>
    </source>
</evidence>
<dbReference type="PANTHER" id="PTHR12560">
    <property type="entry name" value="LONGEVITY ASSURANCE FACTOR 1 LAG1"/>
    <property type="match status" value="1"/>
</dbReference>
<keyword evidence="4 7" id="KW-0812">Transmembrane</keyword>
<evidence type="ECO:0000313" key="12">
    <source>
        <dbReference type="Proteomes" id="UP000215902"/>
    </source>
</evidence>
<protein>
    <recommendedName>
        <fullName evidence="10">TLC domain-containing protein</fullName>
    </recommendedName>
</protein>
<accession>A0A267GD72</accession>
<comment type="caution">
    <text evidence="11">The sequence shown here is derived from an EMBL/GenBank/DDBJ whole genome shotgun (WGS) entry which is preliminary data.</text>
</comment>
<dbReference type="OrthoDB" id="537032at2759"/>
<evidence type="ECO:0000256" key="8">
    <source>
        <dbReference type="SAM" id="MobiDB-lite"/>
    </source>
</evidence>
<name>A0A267GD72_9PLAT</name>
<dbReference type="PROSITE" id="PS50922">
    <property type="entry name" value="TLC"/>
    <property type="match status" value="1"/>
</dbReference>
<dbReference type="GO" id="GO:0016020">
    <property type="term" value="C:membrane"/>
    <property type="evidence" value="ECO:0007669"/>
    <property type="project" value="UniProtKB-SubCell"/>
</dbReference>
<evidence type="ECO:0000256" key="2">
    <source>
        <dbReference type="ARBA" id="ARBA00004760"/>
    </source>
</evidence>
<evidence type="ECO:0000256" key="1">
    <source>
        <dbReference type="ARBA" id="ARBA00004141"/>
    </source>
</evidence>
<evidence type="ECO:0000256" key="6">
    <source>
        <dbReference type="ARBA" id="ARBA00023136"/>
    </source>
</evidence>
<dbReference type="STRING" id="282301.A0A267GD72"/>
<evidence type="ECO:0000256" key="3">
    <source>
        <dbReference type="ARBA" id="ARBA00004991"/>
    </source>
</evidence>
<feature type="transmembrane region" description="Helical" evidence="9">
    <location>
        <begin position="142"/>
        <end position="161"/>
    </location>
</feature>
<feature type="transmembrane region" description="Helical" evidence="9">
    <location>
        <begin position="35"/>
        <end position="56"/>
    </location>
</feature>
<dbReference type="GO" id="GO:0046513">
    <property type="term" value="P:ceramide biosynthetic process"/>
    <property type="evidence" value="ECO:0007669"/>
    <property type="project" value="InterPro"/>
</dbReference>
<dbReference type="PANTHER" id="PTHR12560:SF0">
    <property type="entry name" value="LD18904P"/>
    <property type="match status" value="1"/>
</dbReference>
<organism evidence="11 12">
    <name type="scientific">Macrostomum lignano</name>
    <dbReference type="NCBI Taxonomy" id="282301"/>
    <lineage>
        <taxon>Eukaryota</taxon>
        <taxon>Metazoa</taxon>
        <taxon>Spiralia</taxon>
        <taxon>Lophotrochozoa</taxon>
        <taxon>Platyhelminthes</taxon>
        <taxon>Rhabditophora</taxon>
        <taxon>Macrostomorpha</taxon>
        <taxon>Macrostomida</taxon>
        <taxon>Macrostomidae</taxon>
        <taxon>Macrostomum</taxon>
    </lineage>
</organism>
<dbReference type="AlphaFoldDB" id="A0A267GD72"/>
<dbReference type="Pfam" id="PF03798">
    <property type="entry name" value="TRAM_LAG1_CLN8"/>
    <property type="match status" value="1"/>
</dbReference>
<dbReference type="SMART" id="SM00724">
    <property type="entry name" value="TLC"/>
    <property type="match status" value="1"/>
</dbReference>
<proteinExistence type="predicted"/>
<feature type="transmembrane region" description="Helical" evidence="9">
    <location>
        <begin position="186"/>
        <end position="204"/>
    </location>
</feature>
<dbReference type="EMBL" id="NIVC01000393">
    <property type="protein sequence ID" value="PAA83946.1"/>
    <property type="molecule type" value="Genomic_DNA"/>
</dbReference>
<comment type="subcellular location">
    <subcellularLocation>
        <location evidence="1">Membrane</location>
        <topology evidence="1">Multi-pass membrane protein</topology>
    </subcellularLocation>
</comment>
<evidence type="ECO:0000256" key="5">
    <source>
        <dbReference type="ARBA" id="ARBA00022989"/>
    </source>
</evidence>
<dbReference type="Proteomes" id="UP000215902">
    <property type="component" value="Unassembled WGS sequence"/>
</dbReference>
<evidence type="ECO:0000256" key="7">
    <source>
        <dbReference type="PROSITE-ProRule" id="PRU00205"/>
    </source>
</evidence>
<reference evidence="11 12" key="1">
    <citation type="submission" date="2017-06" db="EMBL/GenBank/DDBJ databases">
        <title>A platform for efficient transgenesis in Macrostomum lignano, a flatworm model organism for stem cell research.</title>
        <authorList>
            <person name="Berezikov E."/>
        </authorList>
    </citation>
    <scope>NUCLEOTIDE SEQUENCE [LARGE SCALE GENOMIC DNA]</scope>
    <source>
        <strain evidence="11">DV1</strain>
        <tissue evidence="11">Whole organism</tissue>
    </source>
</reference>
<sequence length="375" mass="43844">MAQYLYDLFWTDSFWLPQGYTWQSLQRRSDPPPTVFKACLADLKYSFACALVLFIIRHLLDRLLYRPLGCWLGLTDPAVYQPRTKEDRRLEMAFQNGKRSGKSVDYQALSRSIDRSEVFVSNWFRVRRNRDRSSQLTKFTESAWQISFYSVSFLYGVAILWNKPYLWSTIEIWRGWPEHHVTSDVYWYYMVELGFYWTALVTVFSDTKRKDFKEMLLHHCITIVLMVFSWSLNFTRIGALILALHDAVDPLFHLAKIGSYTKLRWLSDPSFVTFMTVWFVTRLILYPFRIVLTALTELESECGISPALRGLQACLLVLQALHVIWSYFIVKVAFRVVFKGNRQDSRSDSEESTEECSETVKANGDSTVDSKAKST</sequence>
<comment type="pathway">
    <text evidence="3">Sphingolipid metabolism.</text>
</comment>
<feature type="transmembrane region" description="Helical" evidence="9">
    <location>
        <begin position="216"/>
        <end position="244"/>
    </location>
</feature>
<dbReference type="InterPro" id="IPR006634">
    <property type="entry name" value="TLC-dom"/>
</dbReference>
<keyword evidence="5 9" id="KW-1133">Transmembrane helix</keyword>
<dbReference type="InterPro" id="IPR016439">
    <property type="entry name" value="Lag1/Lac1-like"/>
</dbReference>
<evidence type="ECO:0000256" key="4">
    <source>
        <dbReference type="ARBA" id="ARBA00022692"/>
    </source>
</evidence>
<evidence type="ECO:0000259" key="10">
    <source>
        <dbReference type="PROSITE" id="PS50922"/>
    </source>
</evidence>
<gene>
    <name evidence="11" type="ORF">BOX15_Mlig007874g1</name>
</gene>
<keyword evidence="6 7" id="KW-0472">Membrane</keyword>
<feature type="region of interest" description="Disordered" evidence="8">
    <location>
        <begin position="342"/>
        <end position="375"/>
    </location>
</feature>
<keyword evidence="12" id="KW-1185">Reference proteome</keyword>
<dbReference type="PIRSF" id="PIRSF005225">
    <property type="entry name" value="LAG1_LAC1"/>
    <property type="match status" value="1"/>
</dbReference>
<evidence type="ECO:0000313" key="11">
    <source>
        <dbReference type="EMBL" id="PAA83946.1"/>
    </source>
</evidence>
<comment type="pathway">
    <text evidence="2">Lipid metabolism; sphingolipid metabolism.</text>
</comment>
<feature type="domain" description="TLC" evidence="10">
    <location>
        <begin position="137"/>
        <end position="338"/>
    </location>
</feature>
<feature type="transmembrane region" description="Helical" evidence="9">
    <location>
        <begin position="313"/>
        <end position="334"/>
    </location>
</feature>
<dbReference type="UniPathway" id="UPA00222"/>